<feature type="non-terminal residue" evidence="2">
    <location>
        <position position="1"/>
    </location>
</feature>
<dbReference type="SUPFAM" id="SSF102114">
    <property type="entry name" value="Radical SAM enzymes"/>
    <property type="match status" value="1"/>
</dbReference>
<dbReference type="PANTHER" id="PTHR13932">
    <property type="entry name" value="COPROPORPHYRINIGEN III OXIDASE"/>
    <property type="match status" value="1"/>
</dbReference>
<dbReference type="PANTHER" id="PTHR13932:SF5">
    <property type="entry name" value="RADICAL S-ADENOSYL METHIONINE DOMAIN-CONTAINING PROTEIN 1, MITOCHONDRIAL"/>
    <property type="match status" value="1"/>
</dbReference>
<accession>X1KXJ4</accession>
<dbReference type="GO" id="GO:0003824">
    <property type="term" value="F:catalytic activity"/>
    <property type="evidence" value="ECO:0007669"/>
    <property type="project" value="InterPro"/>
</dbReference>
<dbReference type="GO" id="GO:0005737">
    <property type="term" value="C:cytoplasm"/>
    <property type="evidence" value="ECO:0007669"/>
    <property type="project" value="TreeGrafter"/>
</dbReference>
<sequence>TYPVNWGPIDILDVWKERAKIWQPKHYSIYIHFPFCKEMCPFCTFCHIPWNEELARAYISCLRKEVLVYANHARFADVTIDSIYLGGGTPCLIPHDLFGGLLKILLQEFPTRPGLEITLECNPVDVSMSLLENVAIAGVNRVSFGVQAFSEKLTSMLRIRDRNQAAIKA</sequence>
<gene>
    <name evidence="2" type="ORF">S06H3_23863</name>
</gene>
<evidence type="ECO:0000259" key="1">
    <source>
        <dbReference type="PROSITE" id="PS51918"/>
    </source>
</evidence>
<dbReference type="InterPro" id="IPR058240">
    <property type="entry name" value="rSAM_sf"/>
</dbReference>
<dbReference type="Pfam" id="PF04055">
    <property type="entry name" value="Radical_SAM"/>
    <property type="match status" value="1"/>
</dbReference>
<dbReference type="GO" id="GO:0051539">
    <property type="term" value="F:4 iron, 4 sulfur cluster binding"/>
    <property type="evidence" value="ECO:0007669"/>
    <property type="project" value="TreeGrafter"/>
</dbReference>
<organism evidence="2">
    <name type="scientific">marine sediment metagenome</name>
    <dbReference type="NCBI Taxonomy" id="412755"/>
    <lineage>
        <taxon>unclassified sequences</taxon>
        <taxon>metagenomes</taxon>
        <taxon>ecological metagenomes</taxon>
    </lineage>
</organism>
<dbReference type="AlphaFoldDB" id="X1KXJ4"/>
<dbReference type="PROSITE" id="PS51918">
    <property type="entry name" value="RADICAL_SAM"/>
    <property type="match status" value="1"/>
</dbReference>
<protein>
    <recommendedName>
        <fullName evidence="1">Radical SAM core domain-containing protein</fullName>
    </recommendedName>
</protein>
<dbReference type="InterPro" id="IPR007197">
    <property type="entry name" value="rSAM"/>
</dbReference>
<dbReference type="EMBL" id="BARV01013088">
    <property type="protein sequence ID" value="GAI11418.1"/>
    <property type="molecule type" value="Genomic_DNA"/>
</dbReference>
<name>X1KXJ4_9ZZZZ</name>
<comment type="caution">
    <text evidence="2">The sequence shown here is derived from an EMBL/GenBank/DDBJ whole genome shotgun (WGS) entry which is preliminary data.</text>
</comment>
<dbReference type="GO" id="GO:0006779">
    <property type="term" value="P:porphyrin-containing compound biosynthetic process"/>
    <property type="evidence" value="ECO:0007669"/>
    <property type="project" value="TreeGrafter"/>
</dbReference>
<proteinExistence type="predicted"/>
<dbReference type="SFLD" id="SFLDS00029">
    <property type="entry name" value="Radical_SAM"/>
    <property type="match status" value="1"/>
</dbReference>
<feature type="non-terminal residue" evidence="2">
    <location>
        <position position="169"/>
    </location>
</feature>
<dbReference type="InterPro" id="IPR034505">
    <property type="entry name" value="Coproporphyrinogen-III_oxidase"/>
</dbReference>
<feature type="domain" description="Radical SAM core" evidence="1">
    <location>
        <begin position="21"/>
        <end position="169"/>
    </location>
</feature>
<reference evidence="2" key="1">
    <citation type="journal article" date="2014" name="Front. Microbiol.">
        <title>High frequency of phylogenetically diverse reductive dehalogenase-homologous genes in deep subseafloor sedimentary metagenomes.</title>
        <authorList>
            <person name="Kawai M."/>
            <person name="Futagami T."/>
            <person name="Toyoda A."/>
            <person name="Takaki Y."/>
            <person name="Nishi S."/>
            <person name="Hori S."/>
            <person name="Arai W."/>
            <person name="Tsubouchi T."/>
            <person name="Morono Y."/>
            <person name="Uchiyama I."/>
            <person name="Ito T."/>
            <person name="Fujiyama A."/>
            <person name="Inagaki F."/>
            <person name="Takami H."/>
        </authorList>
    </citation>
    <scope>NUCLEOTIDE SEQUENCE</scope>
    <source>
        <strain evidence="2">Expedition CK06-06</strain>
    </source>
</reference>
<evidence type="ECO:0000313" key="2">
    <source>
        <dbReference type="EMBL" id="GAI11418.1"/>
    </source>
</evidence>